<name>A0A2N9HVE5_FAGSY</name>
<gene>
    <name evidence="1" type="ORF">FSB_LOCUS43513</name>
</gene>
<proteinExistence type="predicted"/>
<organism evidence="1">
    <name type="scientific">Fagus sylvatica</name>
    <name type="common">Beechnut</name>
    <dbReference type="NCBI Taxonomy" id="28930"/>
    <lineage>
        <taxon>Eukaryota</taxon>
        <taxon>Viridiplantae</taxon>
        <taxon>Streptophyta</taxon>
        <taxon>Embryophyta</taxon>
        <taxon>Tracheophyta</taxon>
        <taxon>Spermatophyta</taxon>
        <taxon>Magnoliopsida</taxon>
        <taxon>eudicotyledons</taxon>
        <taxon>Gunneridae</taxon>
        <taxon>Pentapetalae</taxon>
        <taxon>rosids</taxon>
        <taxon>fabids</taxon>
        <taxon>Fagales</taxon>
        <taxon>Fagaceae</taxon>
        <taxon>Fagus</taxon>
    </lineage>
</organism>
<dbReference type="AlphaFoldDB" id="A0A2N9HVE5"/>
<protein>
    <submittedName>
        <fullName evidence="1">Uncharacterized protein</fullName>
    </submittedName>
</protein>
<dbReference type="EMBL" id="OIVN01004127">
    <property type="protein sequence ID" value="SPD15631.1"/>
    <property type="molecule type" value="Genomic_DNA"/>
</dbReference>
<evidence type="ECO:0000313" key="1">
    <source>
        <dbReference type="EMBL" id="SPD15631.1"/>
    </source>
</evidence>
<accession>A0A2N9HVE5</accession>
<sequence length="73" mass="7983">MGGLHRSGGIWVGFADVVTRPKAAWVMLGTSRQWVEVWPGMVAINGTLHRERWCGVGFVVSVIWGFVAICGKV</sequence>
<reference evidence="1" key="1">
    <citation type="submission" date="2018-02" db="EMBL/GenBank/DDBJ databases">
        <authorList>
            <person name="Cohen D.B."/>
            <person name="Kent A.D."/>
        </authorList>
    </citation>
    <scope>NUCLEOTIDE SEQUENCE</scope>
</reference>